<dbReference type="AlphaFoldDB" id="A0A3N4M8L0"/>
<keyword evidence="2" id="KW-1133">Transmembrane helix</keyword>
<dbReference type="InterPro" id="IPR015889">
    <property type="entry name" value="Intradiol_dOase_core"/>
</dbReference>
<evidence type="ECO:0000256" key="3">
    <source>
        <dbReference type="SAM" id="SignalP"/>
    </source>
</evidence>
<dbReference type="Proteomes" id="UP000267821">
    <property type="component" value="Unassembled WGS sequence"/>
</dbReference>
<evidence type="ECO:0000256" key="2">
    <source>
        <dbReference type="SAM" id="Phobius"/>
    </source>
</evidence>
<dbReference type="InParanoid" id="A0A3N4M8L0"/>
<gene>
    <name evidence="5" type="ORF">L211DRAFT_832922</name>
</gene>
<keyword evidence="6" id="KW-1185">Reference proteome</keyword>
<dbReference type="Pfam" id="PF00775">
    <property type="entry name" value="Dioxygenase_C"/>
    <property type="match status" value="1"/>
</dbReference>
<dbReference type="PANTHER" id="PTHR34315">
    <property type="match status" value="1"/>
</dbReference>
<dbReference type="CDD" id="cd03457">
    <property type="entry name" value="intradiol_dioxygenase_like"/>
    <property type="match status" value="1"/>
</dbReference>
<keyword evidence="5" id="KW-0223">Dioxygenase</keyword>
<feature type="signal peptide" evidence="3">
    <location>
        <begin position="1"/>
        <end position="22"/>
    </location>
</feature>
<evidence type="ECO:0000313" key="5">
    <source>
        <dbReference type="EMBL" id="RPB29052.1"/>
    </source>
</evidence>
<feature type="compositionally biased region" description="Gly residues" evidence="1">
    <location>
        <begin position="329"/>
        <end position="340"/>
    </location>
</feature>
<feature type="transmembrane region" description="Helical" evidence="2">
    <location>
        <begin position="367"/>
        <end position="392"/>
    </location>
</feature>
<keyword evidence="2" id="KW-0472">Membrane</keyword>
<dbReference type="GO" id="GO:0008199">
    <property type="term" value="F:ferric iron binding"/>
    <property type="evidence" value="ECO:0007669"/>
    <property type="project" value="InterPro"/>
</dbReference>
<feature type="domain" description="Intradiol ring-cleavage dioxygenases" evidence="4">
    <location>
        <begin position="132"/>
        <end position="220"/>
    </location>
</feature>
<dbReference type="GO" id="GO:0016702">
    <property type="term" value="F:oxidoreductase activity, acting on single donors with incorporation of molecular oxygen, incorporation of two atoms of oxygen"/>
    <property type="evidence" value="ECO:0007669"/>
    <property type="project" value="InterPro"/>
</dbReference>
<evidence type="ECO:0000256" key="1">
    <source>
        <dbReference type="SAM" id="MobiDB-lite"/>
    </source>
</evidence>
<dbReference type="EMBL" id="ML121528">
    <property type="protein sequence ID" value="RPB29052.1"/>
    <property type="molecule type" value="Genomic_DNA"/>
</dbReference>
<dbReference type="OrthoDB" id="121380at2759"/>
<dbReference type="STRING" id="1051890.A0A3N4M8L0"/>
<keyword evidence="5" id="KW-0560">Oxidoreductase</keyword>
<name>A0A3N4M8L0_9PEZI</name>
<proteinExistence type="predicted"/>
<reference evidence="5 6" key="1">
    <citation type="journal article" date="2018" name="Nat. Ecol. Evol.">
        <title>Pezizomycetes genomes reveal the molecular basis of ectomycorrhizal truffle lifestyle.</title>
        <authorList>
            <person name="Murat C."/>
            <person name="Payen T."/>
            <person name="Noel B."/>
            <person name="Kuo A."/>
            <person name="Morin E."/>
            <person name="Chen J."/>
            <person name="Kohler A."/>
            <person name="Krizsan K."/>
            <person name="Balestrini R."/>
            <person name="Da Silva C."/>
            <person name="Montanini B."/>
            <person name="Hainaut M."/>
            <person name="Levati E."/>
            <person name="Barry K.W."/>
            <person name="Belfiori B."/>
            <person name="Cichocki N."/>
            <person name="Clum A."/>
            <person name="Dockter R.B."/>
            <person name="Fauchery L."/>
            <person name="Guy J."/>
            <person name="Iotti M."/>
            <person name="Le Tacon F."/>
            <person name="Lindquist E.A."/>
            <person name="Lipzen A."/>
            <person name="Malagnac F."/>
            <person name="Mello A."/>
            <person name="Molinier V."/>
            <person name="Miyauchi S."/>
            <person name="Poulain J."/>
            <person name="Riccioni C."/>
            <person name="Rubini A."/>
            <person name="Sitrit Y."/>
            <person name="Splivallo R."/>
            <person name="Traeger S."/>
            <person name="Wang M."/>
            <person name="Zifcakova L."/>
            <person name="Wipf D."/>
            <person name="Zambonelli A."/>
            <person name="Paolocci F."/>
            <person name="Nowrousian M."/>
            <person name="Ottonello S."/>
            <person name="Baldrian P."/>
            <person name="Spatafora J.W."/>
            <person name="Henrissat B."/>
            <person name="Nagy L.G."/>
            <person name="Aury J.M."/>
            <person name="Wincker P."/>
            <person name="Grigoriev I.V."/>
            <person name="Bonfante P."/>
            <person name="Martin F.M."/>
        </authorList>
    </citation>
    <scope>NUCLEOTIDE SEQUENCE [LARGE SCALE GENOMIC DNA]</scope>
    <source>
        <strain evidence="5 6">ATCC MYA-4762</strain>
    </source>
</reference>
<sequence length="394" mass="42231">MKLASNLISTLFVVLVSNPSRLFVSNVAAHGAMETPQELARRAEHINQARASLEKCAEKIHTRERIEQRLRRRNALVDQFVEMKKRDGVEISLNPELRKRDLSSKVDLKSLFPANPACVLAPELTIGPYYASNQLIRNDMREDIDGVELLLALEIIDVNTCKVVPNVMIDFWHCSNLGQYSAFAAEGTTGETFNRGLQATGSDGIATMTTIFPGWYSGRATHVHIAAHINGTISSDGDFYSGGISPHIGQLFFPESTLKEIQSNSHYAANNNTRTPNTEDNIYAQGNVSGLNPEMAIQYITEGDINAGIVATIVIGIDTSKNYSLTMSGGSGNGGPGDGTVPGDANDTSSATASTTATSTTGGTVAAIANIFTLQGLGISSILSVVLGLYLFNM</sequence>
<dbReference type="PANTHER" id="PTHR34315:SF1">
    <property type="entry name" value="INTRADIOL RING-CLEAVAGE DIOXYGENASES DOMAIN-CONTAINING PROTEIN-RELATED"/>
    <property type="match status" value="1"/>
</dbReference>
<evidence type="ECO:0000259" key="4">
    <source>
        <dbReference type="Pfam" id="PF00775"/>
    </source>
</evidence>
<keyword evidence="3" id="KW-0732">Signal</keyword>
<dbReference type="SUPFAM" id="SSF49482">
    <property type="entry name" value="Aromatic compound dioxygenase"/>
    <property type="match status" value="1"/>
</dbReference>
<accession>A0A3N4M8L0</accession>
<feature type="chain" id="PRO_5017936359" evidence="3">
    <location>
        <begin position="23"/>
        <end position="394"/>
    </location>
</feature>
<protein>
    <submittedName>
        <fullName evidence="5">Aromatic compound dioxygenase</fullName>
    </submittedName>
</protein>
<dbReference type="InterPro" id="IPR000627">
    <property type="entry name" value="Intradiol_dOase_C"/>
</dbReference>
<feature type="region of interest" description="Disordered" evidence="1">
    <location>
        <begin position="328"/>
        <end position="358"/>
    </location>
</feature>
<feature type="compositionally biased region" description="Low complexity" evidence="1">
    <location>
        <begin position="341"/>
        <end position="358"/>
    </location>
</feature>
<evidence type="ECO:0000313" key="6">
    <source>
        <dbReference type="Proteomes" id="UP000267821"/>
    </source>
</evidence>
<organism evidence="5 6">
    <name type="scientific">Terfezia boudieri ATCC MYA-4762</name>
    <dbReference type="NCBI Taxonomy" id="1051890"/>
    <lineage>
        <taxon>Eukaryota</taxon>
        <taxon>Fungi</taxon>
        <taxon>Dikarya</taxon>
        <taxon>Ascomycota</taxon>
        <taxon>Pezizomycotina</taxon>
        <taxon>Pezizomycetes</taxon>
        <taxon>Pezizales</taxon>
        <taxon>Pezizaceae</taxon>
        <taxon>Terfezia</taxon>
    </lineage>
</organism>
<keyword evidence="2" id="KW-0812">Transmembrane</keyword>
<dbReference type="Gene3D" id="2.60.130.10">
    <property type="entry name" value="Aromatic compound dioxygenase"/>
    <property type="match status" value="1"/>
</dbReference>